<dbReference type="PANTHER" id="PTHR21340">
    <property type="entry name" value="DIADENOSINE 5,5-P1,P4-TETRAPHOSPHATE PYROPHOSPHOHYDROLASE MUTT"/>
    <property type="match status" value="1"/>
</dbReference>
<dbReference type="SUPFAM" id="SSF53254">
    <property type="entry name" value="Phosphoglycerate mutase-like"/>
    <property type="match status" value="1"/>
</dbReference>
<dbReference type="Gene3D" id="3.90.79.10">
    <property type="entry name" value="Nucleoside Triphosphate Pyrophosphohydrolase"/>
    <property type="match status" value="1"/>
</dbReference>
<keyword evidence="1 3" id="KW-0378">Hydrolase</keyword>
<dbReference type="InterPro" id="IPR051325">
    <property type="entry name" value="Nudix_hydrolase_domain"/>
</dbReference>
<proteinExistence type="predicted"/>
<dbReference type="InterPro" id="IPR015797">
    <property type="entry name" value="NUDIX_hydrolase-like_dom_sf"/>
</dbReference>
<sequence length="316" mass="33894">MTDAGAAPVLAAGAVCWRRRAKSVEVLLVLRERHGDVSLPKGKTDPKESLPQTAVREVFEETGYHVHLGIPIGTTAYTLPNGRDKTVAYWAAEVPKGQLEKGVFTPNDEVNALEWVPLAKVGKRLTYERDVELLRRFAELAVTGDLESFALIALRHAKAAFDSPSGADADRRLTPRGQAQARAVVPALAAWGPTRIVSSTAARCLATVAPLAKATGIEVKRAPQLSQDGWEMQHHDPAGVREVVARRIDKGRTTVLCSHAPVLPEILEQIAEATGSPNGARMTRAGILGTAEFAVVHLAAKAPHKILAIETHAAPE</sequence>
<evidence type="ECO:0000259" key="2">
    <source>
        <dbReference type="PROSITE" id="PS51462"/>
    </source>
</evidence>
<accession>A0A3A1UAX6</accession>
<dbReference type="OrthoDB" id="4287477at2"/>
<dbReference type="InterPro" id="IPR000086">
    <property type="entry name" value="NUDIX_hydrolase_dom"/>
</dbReference>
<dbReference type="CDD" id="cd07067">
    <property type="entry name" value="HP_PGM_like"/>
    <property type="match status" value="1"/>
</dbReference>
<dbReference type="SMART" id="SM00855">
    <property type="entry name" value="PGAM"/>
    <property type="match status" value="1"/>
</dbReference>
<gene>
    <name evidence="3" type="ORF">D1781_03405</name>
</gene>
<evidence type="ECO:0000313" key="4">
    <source>
        <dbReference type="Proteomes" id="UP000265742"/>
    </source>
</evidence>
<dbReference type="PANTHER" id="PTHR21340:SF0">
    <property type="entry name" value="BIS(5'-NUCLEOSYL)-TETRAPHOSPHATASE [ASYMMETRICAL]"/>
    <property type="match status" value="1"/>
</dbReference>
<dbReference type="InterPro" id="IPR020084">
    <property type="entry name" value="NUDIX_hydrolase_CS"/>
</dbReference>
<evidence type="ECO:0000256" key="1">
    <source>
        <dbReference type="ARBA" id="ARBA00022801"/>
    </source>
</evidence>
<reference evidence="4" key="1">
    <citation type="submission" date="2018-09" db="EMBL/GenBank/DDBJ databases">
        <authorList>
            <person name="Kim I."/>
        </authorList>
    </citation>
    <scope>NUCLEOTIDE SEQUENCE [LARGE SCALE GENOMIC DNA]</scope>
    <source>
        <strain evidence="4">DD4a</strain>
    </source>
</reference>
<dbReference type="AlphaFoldDB" id="A0A3A1UAX6"/>
<dbReference type="EMBL" id="QXTG01000001">
    <property type="protein sequence ID" value="RIX30486.1"/>
    <property type="molecule type" value="Genomic_DNA"/>
</dbReference>
<dbReference type="GO" id="GO:0006167">
    <property type="term" value="P:AMP biosynthetic process"/>
    <property type="evidence" value="ECO:0007669"/>
    <property type="project" value="TreeGrafter"/>
</dbReference>
<evidence type="ECO:0000313" key="3">
    <source>
        <dbReference type="EMBL" id="RIX30486.1"/>
    </source>
</evidence>
<dbReference type="RefSeq" id="WP_119480847.1">
    <property type="nucleotide sequence ID" value="NZ_QXTG01000001.1"/>
</dbReference>
<feature type="domain" description="Nudix hydrolase" evidence="2">
    <location>
        <begin position="7"/>
        <end position="139"/>
    </location>
</feature>
<dbReference type="InterPro" id="IPR013078">
    <property type="entry name" value="His_Pase_superF_clade-1"/>
</dbReference>
<dbReference type="CDD" id="cd03673">
    <property type="entry name" value="NUDIX_Ap6A_hydrolase"/>
    <property type="match status" value="1"/>
</dbReference>
<comment type="caution">
    <text evidence="3">The sequence shown here is derived from an EMBL/GenBank/DDBJ whole genome shotgun (WGS) entry which is preliminary data.</text>
</comment>
<organism evidence="3 4">
    <name type="scientific">Amnibacterium setariae</name>
    <dbReference type="NCBI Taxonomy" id="2306585"/>
    <lineage>
        <taxon>Bacteria</taxon>
        <taxon>Bacillati</taxon>
        <taxon>Actinomycetota</taxon>
        <taxon>Actinomycetes</taxon>
        <taxon>Micrococcales</taxon>
        <taxon>Microbacteriaceae</taxon>
        <taxon>Amnibacterium</taxon>
    </lineage>
</organism>
<dbReference type="SUPFAM" id="SSF55811">
    <property type="entry name" value="Nudix"/>
    <property type="match status" value="1"/>
</dbReference>
<dbReference type="GO" id="GO:0004081">
    <property type="term" value="F:bis(5'-nucleosyl)-tetraphosphatase (asymmetrical) activity"/>
    <property type="evidence" value="ECO:0007669"/>
    <property type="project" value="TreeGrafter"/>
</dbReference>
<dbReference type="Gene3D" id="3.40.50.1240">
    <property type="entry name" value="Phosphoglycerate mutase-like"/>
    <property type="match status" value="1"/>
</dbReference>
<dbReference type="PROSITE" id="PS51462">
    <property type="entry name" value="NUDIX"/>
    <property type="match status" value="1"/>
</dbReference>
<name>A0A3A1UAX6_9MICO</name>
<protein>
    <submittedName>
        <fullName evidence="3">NUDIX hydrolase</fullName>
    </submittedName>
</protein>
<dbReference type="Proteomes" id="UP000265742">
    <property type="component" value="Unassembled WGS sequence"/>
</dbReference>
<dbReference type="Pfam" id="PF00293">
    <property type="entry name" value="NUDIX"/>
    <property type="match status" value="1"/>
</dbReference>
<keyword evidence="4" id="KW-1185">Reference proteome</keyword>
<dbReference type="Pfam" id="PF00300">
    <property type="entry name" value="His_Phos_1"/>
    <property type="match status" value="1"/>
</dbReference>
<dbReference type="InterPro" id="IPR029033">
    <property type="entry name" value="His_PPase_superfam"/>
</dbReference>
<dbReference type="PROSITE" id="PS00893">
    <property type="entry name" value="NUDIX_BOX"/>
    <property type="match status" value="1"/>
</dbReference>
<dbReference type="GO" id="GO:0006754">
    <property type="term" value="P:ATP biosynthetic process"/>
    <property type="evidence" value="ECO:0007669"/>
    <property type="project" value="TreeGrafter"/>
</dbReference>